<evidence type="ECO:0000256" key="1">
    <source>
        <dbReference type="SAM" id="MobiDB-lite"/>
    </source>
</evidence>
<feature type="region of interest" description="Disordered" evidence="1">
    <location>
        <begin position="239"/>
        <end position="259"/>
    </location>
</feature>
<name>A0A4S4MN40_9APHY</name>
<keyword evidence="3" id="KW-1185">Reference proteome</keyword>
<dbReference type="Proteomes" id="UP000308730">
    <property type="component" value="Unassembled WGS sequence"/>
</dbReference>
<feature type="compositionally biased region" description="Basic residues" evidence="1">
    <location>
        <begin position="210"/>
        <end position="219"/>
    </location>
</feature>
<accession>A0A4S4MN40</accession>
<dbReference type="AlphaFoldDB" id="A0A4S4MN40"/>
<protein>
    <submittedName>
        <fullName evidence="2">Uncharacterized protein</fullName>
    </submittedName>
</protein>
<proteinExistence type="predicted"/>
<dbReference type="Gene3D" id="3.60.130.30">
    <property type="match status" value="1"/>
</dbReference>
<sequence>MIRLSARQGAKRVAKVAAAAKEQATKAAGVFKKQAANLAKAGTRHAARDASKASGSSAGTPEATGPASVQAAAVLQPWQASGSETVAGKRMRQEMEDADAVAIEVCSLDFDFAHAGQNIFANGQDGSPPADLEEVHGTNARRVNSGAESHVARLEAAVRSLFGWADAQFKAAKDMLDPLPPHPLPQSTPSLMPAPIEPMPGIDSSPNGPPKKKRKRRSKKEKEERKVWVASKIDSARQAALEADDNENQRLPFDLRPMPPERRDKLFDRLFEVKTNLTAASLPHQSTGFLSSLKQADPAVGVTGPAGGRVLNGTLPDDVHPRVRELVFEEGYTYVCLGNDNNPVCLTDKKGIVYGVRASRPGGLYNSFVAEATRLADHLGALMKLPDRVYKSHSRGDFPCVSFGVSHSRNEPGELVVHFSEINEPLLREFAASPAVQALVKHVVVSFEVWYPRLARVYSLTQRMFHATQAVVNSFFPGCPFAAQSLNLAEQCLATKHVDLMNLVFGVCCILPFGTFNPRTSAQVVLIEPQVIIELGPGDLFFFPSASIHHESIPLAHGDELRKSMIFYSAGGLFRWVKQGFQAAPDSQTASEKRAAAVEGEIRWDDGWKLFSNIDEFRVRHSE</sequence>
<comment type="caution">
    <text evidence="2">The sequence shown here is derived from an EMBL/GenBank/DDBJ whole genome shotgun (WGS) entry which is preliminary data.</text>
</comment>
<organism evidence="2 3">
    <name type="scientific">Antrodiella citrinella</name>
    <dbReference type="NCBI Taxonomy" id="2447956"/>
    <lineage>
        <taxon>Eukaryota</taxon>
        <taxon>Fungi</taxon>
        <taxon>Dikarya</taxon>
        <taxon>Basidiomycota</taxon>
        <taxon>Agaricomycotina</taxon>
        <taxon>Agaricomycetes</taxon>
        <taxon>Polyporales</taxon>
        <taxon>Steccherinaceae</taxon>
        <taxon>Antrodiella</taxon>
    </lineage>
</organism>
<dbReference type="EMBL" id="SGPM01000348">
    <property type="protein sequence ID" value="THH26441.1"/>
    <property type="molecule type" value="Genomic_DNA"/>
</dbReference>
<evidence type="ECO:0000313" key="3">
    <source>
        <dbReference type="Proteomes" id="UP000308730"/>
    </source>
</evidence>
<evidence type="ECO:0000313" key="2">
    <source>
        <dbReference type="EMBL" id="THH26441.1"/>
    </source>
</evidence>
<dbReference type="OrthoDB" id="2743413at2759"/>
<gene>
    <name evidence="2" type="ORF">EUX98_g7741</name>
</gene>
<feature type="region of interest" description="Disordered" evidence="1">
    <location>
        <begin position="176"/>
        <end position="227"/>
    </location>
</feature>
<reference evidence="2 3" key="1">
    <citation type="submission" date="2019-02" db="EMBL/GenBank/DDBJ databases">
        <title>Genome sequencing of the rare red list fungi Antrodiella citrinella (Flaviporus citrinellus).</title>
        <authorList>
            <person name="Buettner E."/>
            <person name="Kellner H."/>
        </authorList>
    </citation>
    <scope>NUCLEOTIDE SEQUENCE [LARGE SCALE GENOMIC DNA]</scope>
    <source>
        <strain evidence="2 3">DSM 108506</strain>
    </source>
</reference>
<feature type="region of interest" description="Disordered" evidence="1">
    <location>
        <begin position="40"/>
        <end position="69"/>
    </location>
</feature>